<reference evidence="1" key="1">
    <citation type="submission" date="2016-07" db="EMBL/GenBank/DDBJ databases">
        <title>De novo transcriptome assembly of four accessions of the metal hyperaccumulator plant Noccaea caerulescens.</title>
        <authorList>
            <person name="Blande D."/>
            <person name="Halimaa P."/>
            <person name="Tervahauta A.I."/>
            <person name="Aarts M.G."/>
            <person name="Karenlampi S.O."/>
        </authorList>
    </citation>
    <scope>NUCLEOTIDE SEQUENCE</scope>
</reference>
<sequence>MRQYLIANNGDDLMVKHERVRSTIAEAEADPVAQKTILRMETRPLIFNELDKEKGRIFEYNETSKPREANSEDKLMGDAITEGKSKMGEFGFDDLRAKLESSRSK</sequence>
<accession>A0A1J3CG30</accession>
<proteinExistence type="predicted"/>
<gene>
    <name evidence="1" type="ORF">GA_TR7774_c0_g1_i1_g.25188</name>
</gene>
<name>A0A1J3CG30_NOCCA</name>
<protein>
    <submittedName>
        <fullName evidence="1">Uncharacterized protein</fullName>
    </submittedName>
</protein>
<organism evidence="1">
    <name type="scientific">Noccaea caerulescens</name>
    <name type="common">Alpine penny-cress</name>
    <name type="synonym">Thlaspi caerulescens</name>
    <dbReference type="NCBI Taxonomy" id="107243"/>
    <lineage>
        <taxon>Eukaryota</taxon>
        <taxon>Viridiplantae</taxon>
        <taxon>Streptophyta</taxon>
        <taxon>Embryophyta</taxon>
        <taxon>Tracheophyta</taxon>
        <taxon>Spermatophyta</taxon>
        <taxon>Magnoliopsida</taxon>
        <taxon>eudicotyledons</taxon>
        <taxon>Gunneridae</taxon>
        <taxon>Pentapetalae</taxon>
        <taxon>rosids</taxon>
        <taxon>malvids</taxon>
        <taxon>Brassicales</taxon>
        <taxon>Brassicaceae</taxon>
        <taxon>Coluteocarpeae</taxon>
        <taxon>Noccaea</taxon>
    </lineage>
</organism>
<dbReference type="EMBL" id="GEVI01025399">
    <property type="protein sequence ID" value="JAU06921.1"/>
    <property type="molecule type" value="Transcribed_RNA"/>
</dbReference>
<evidence type="ECO:0000313" key="1">
    <source>
        <dbReference type="EMBL" id="JAU06921.1"/>
    </source>
</evidence>
<dbReference type="AlphaFoldDB" id="A0A1J3CG30"/>